<name>A0A7W9E589_9MICO</name>
<evidence type="ECO:0000313" key="1">
    <source>
        <dbReference type="EMBL" id="MBB5643013.1"/>
    </source>
</evidence>
<dbReference type="Proteomes" id="UP000561726">
    <property type="component" value="Unassembled WGS sequence"/>
</dbReference>
<comment type="caution">
    <text evidence="1">The sequence shown here is derived from an EMBL/GenBank/DDBJ whole genome shotgun (WGS) entry which is preliminary data.</text>
</comment>
<sequence>MVRFTAGNDVYPCDGNRGDLHSDVFSPGGIDMAGIDVGDGDYVVGGRTSLSGYHLAKS</sequence>
<dbReference type="RefSeq" id="WP_160175888.1">
    <property type="nucleotide sequence ID" value="NZ_JACHBQ010000001.1"/>
</dbReference>
<evidence type="ECO:0000313" key="2">
    <source>
        <dbReference type="Proteomes" id="UP000561726"/>
    </source>
</evidence>
<organism evidence="1 2">
    <name type="scientific">Cryobacterium roopkundense</name>
    <dbReference type="NCBI Taxonomy" id="1001240"/>
    <lineage>
        <taxon>Bacteria</taxon>
        <taxon>Bacillati</taxon>
        <taxon>Actinomycetota</taxon>
        <taxon>Actinomycetes</taxon>
        <taxon>Micrococcales</taxon>
        <taxon>Microbacteriaceae</taxon>
        <taxon>Cryobacterium</taxon>
    </lineage>
</organism>
<protein>
    <submittedName>
        <fullName evidence="1">Uncharacterized protein</fullName>
    </submittedName>
</protein>
<dbReference type="AlphaFoldDB" id="A0A7W9E589"/>
<dbReference type="EMBL" id="JACHBQ010000001">
    <property type="protein sequence ID" value="MBB5643013.1"/>
    <property type="molecule type" value="Genomic_DNA"/>
</dbReference>
<accession>A0A7W9E589</accession>
<gene>
    <name evidence="1" type="ORF">BJ997_003561</name>
</gene>
<reference evidence="1 2" key="1">
    <citation type="submission" date="2020-08" db="EMBL/GenBank/DDBJ databases">
        <title>Sequencing the genomes of 1000 actinobacteria strains.</title>
        <authorList>
            <person name="Klenk H.-P."/>
        </authorList>
    </citation>
    <scope>NUCLEOTIDE SEQUENCE [LARGE SCALE GENOMIC DNA]</scope>
    <source>
        <strain evidence="1 2">DSM 21065</strain>
    </source>
</reference>
<proteinExistence type="predicted"/>